<dbReference type="Pfam" id="PF08263">
    <property type="entry name" value="LRRNT_2"/>
    <property type="match status" value="1"/>
</dbReference>
<name>A0A9Q0FS79_9ROSI</name>
<dbReference type="InterPro" id="IPR000719">
    <property type="entry name" value="Prot_kinase_dom"/>
</dbReference>
<dbReference type="SUPFAM" id="SSF52047">
    <property type="entry name" value="RNI-like"/>
    <property type="match status" value="1"/>
</dbReference>
<evidence type="ECO:0000256" key="7">
    <source>
        <dbReference type="ARBA" id="ARBA00022512"/>
    </source>
</evidence>
<keyword evidence="29" id="KW-1185">Reference proteome</keyword>
<evidence type="ECO:0000313" key="29">
    <source>
        <dbReference type="Proteomes" id="UP001141552"/>
    </source>
</evidence>
<dbReference type="SMART" id="SM00220">
    <property type="entry name" value="S_TKc"/>
    <property type="match status" value="1"/>
</dbReference>
<dbReference type="PROSITE" id="PS50011">
    <property type="entry name" value="PROTEIN_KINASE_DOM"/>
    <property type="match status" value="1"/>
</dbReference>
<dbReference type="PROSITE" id="PS00108">
    <property type="entry name" value="PROTEIN_KINASE_ST"/>
    <property type="match status" value="1"/>
</dbReference>
<keyword evidence="7" id="KW-0134">Cell wall</keyword>
<dbReference type="Pfam" id="PF13855">
    <property type="entry name" value="LRR_8"/>
    <property type="match status" value="2"/>
</dbReference>
<evidence type="ECO:0000256" key="13">
    <source>
        <dbReference type="ARBA" id="ARBA00022737"/>
    </source>
</evidence>
<dbReference type="CDD" id="cd14066">
    <property type="entry name" value="STKc_IRAK"/>
    <property type="match status" value="1"/>
</dbReference>
<evidence type="ECO:0000256" key="4">
    <source>
        <dbReference type="ARBA" id="ARBA00009592"/>
    </source>
</evidence>
<dbReference type="SUPFAM" id="SSF56112">
    <property type="entry name" value="Protein kinase-like (PK-like)"/>
    <property type="match status" value="1"/>
</dbReference>
<dbReference type="FunFam" id="3.80.10.10:FF:000385">
    <property type="entry name" value="Leucine-rich repeat family protein"/>
    <property type="match status" value="1"/>
</dbReference>
<feature type="transmembrane region" description="Helical" evidence="25">
    <location>
        <begin position="790"/>
        <end position="813"/>
    </location>
</feature>
<feature type="binding site" evidence="24">
    <location>
        <position position="884"/>
    </location>
    <ligand>
        <name>ATP</name>
        <dbReference type="ChEBI" id="CHEBI:30616"/>
    </ligand>
</feature>
<reference evidence="28" key="1">
    <citation type="submission" date="2022-02" db="EMBL/GenBank/DDBJ databases">
        <authorList>
            <person name="Henning P.M."/>
            <person name="McCubbin A.G."/>
            <person name="Shore J.S."/>
        </authorList>
    </citation>
    <scope>NUCLEOTIDE SEQUENCE</scope>
    <source>
        <strain evidence="28">F60SS</strain>
        <tissue evidence="28">Leaves</tissue>
    </source>
</reference>
<dbReference type="InterPro" id="IPR013210">
    <property type="entry name" value="LRR_N_plant-typ"/>
</dbReference>
<gene>
    <name evidence="28" type="ORF">Tsubulata_006159</name>
</gene>
<dbReference type="InterPro" id="IPR008271">
    <property type="entry name" value="Ser/Thr_kinase_AS"/>
</dbReference>
<feature type="signal peptide" evidence="26">
    <location>
        <begin position="1"/>
        <end position="25"/>
    </location>
</feature>
<dbReference type="InterPro" id="IPR003591">
    <property type="entry name" value="Leu-rich_rpt_typical-subtyp"/>
</dbReference>
<keyword evidence="7" id="KW-0964">Secreted</keyword>
<dbReference type="InterPro" id="IPR032675">
    <property type="entry name" value="LRR_dom_sf"/>
</dbReference>
<proteinExistence type="inferred from homology"/>
<dbReference type="PROSITE" id="PS00107">
    <property type="entry name" value="PROTEIN_KINASE_ATP"/>
    <property type="match status" value="1"/>
</dbReference>
<evidence type="ECO:0000256" key="16">
    <source>
        <dbReference type="ARBA" id="ARBA00022840"/>
    </source>
</evidence>
<protein>
    <recommendedName>
        <fullName evidence="5">non-specific serine/threonine protein kinase</fullName>
        <ecNumber evidence="5">2.7.11.1</ecNumber>
    </recommendedName>
</protein>
<evidence type="ECO:0000256" key="25">
    <source>
        <dbReference type="SAM" id="Phobius"/>
    </source>
</evidence>
<keyword evidence="14 24" id="KW-0547">Nucleotide-binding</keyword>
<comment type="caution">
    <text evidence="28">The sequence shown here is derived from an EMBL/GenBank/DDBJ whole genome shotgun (WGS) entry which is preliminary data.</text>
</comment>
<organism evidence="28 29">
    <name type="scientific">Turnera subulata</name>
    <dbReference type="NCBI Taxonomy" id="218843"/>
    <lineage>
        <taxon>Eukaryota</taxon>
        <taxon>Viridiplantae</taxon>
        <taxon>Streptophyta</taxon>
        <taxon>Embryophyta</taxon>
        <taxon>Tracheophyta</taxon>
        <taxon>Spermatophyta</taxon>
        <taxon>Magnoliopsida</taxon>
        <taxon>eudicotyledons</taxon>
        <taxon>Gunneridae</taxon>
        <taxon>Pentapetalae</taxon>
        <taxon>rosids</taxon>
        <taxon>fabids</taxon>
        <taxon>Malpighiales</taxon>
        <taxon>Passifloraceae</taxon>
        <taxon>Turnera</taxon>
    </lineage>
</organism>
<dbReference type="PRINTS" id="PR00019">
    <property type="entry name" value="LEURICHRPT"/>
</dbReference>
<keyword evidence="18 25" id="KW-0472">Membrane</keyword>
<feature type="domain" description="Protein kinase" evidence="27">
    <location>
        <begin position="854"/>
        <end position="1127"/>
    </location>
</feature>
<reference evidence="28" key="2">
    <citation type="journal article" date="2023" name="Plants (Basel)">
        <title>Annotation of the Turnera subulata (Passifloraceae) Draft Genome Reveals the S-Locus Evolved after the Divergence of Turneroideae from Passifloroideae in a Stepwise Manner.</title>
        <authorList>
            <person name="Henning P.M."/>
            <person name="Roalson E.H."/>
            <person name="Mir W."/>
            <person name="McCubbin A.G."/>
            <person name="Shore J.S."/>
        </authorList>
    </citation>
    <scope>NUCLEOTIDE SEQUENCE</scope>
    <source>
        <strain evidence="28">F60SS</strain>
    </source>
</reference>
<keyword evidence="6" id="KW-1003">Cell membrane</keyword>
<keyword evidence="11 25" id="KW-0812">Transmembrane</keyword>
<evidence type="ECO:0000256" key="19">
    <source>
        <dbReference type="ARBA" id="ARBA00023170"/>
    </source>
</evidence>
<dbReference type="Pfam" id="PF00560">
    <property type="entry name" value="LRR_1"/>
    <property type="match status" value="8"/>
</dbReference>
<evidence type="ECO:0000256" key="21">
    <source>
        <dbReference type="ARBA" id="ARBA00038043"/>
    </source>
</evidence>
<comment type="similarity">
    <text evidence="4">Belongs to the RLP family.</text>
</comment>
<dbReference type="GO" id="GO:0004674">
    <property type="term" value="F:protein serine/threonine kinase activity"/>
    <property type="evidence" value="ECO:0007669"/>
    <property type="project" value="UniProtKB-KW"/>
</dbReference>
<evidence type="ECO:0000313" key="28">
    <source>
        <dbReference type="EMBL" id="KAJ4835899.1"/>
    </source>
</evidence>
<comment type="subcellular location">
    <subcellularLocation>
        <location evidence="2">Cell membrane</location>
        <topology evidence="2">Single-pass type I membrane protein</topology>
    </subcellularLocation>
    <subcellularLocation>
        <location evidence="1">Secreted</location>
        <location evidence="1">Cell wall</location>
    </subcellularLocation>
</comment>
<keyword evidence="13" id="KW-0677">Repeat</keyword>
<evidence type="ECO:0000256" key="3">
    <source>
        <dbReference type="ARBA" id="ARBA00008684"/>
    </source>
</evidence>
<evidence type="ECO:0000256" key="18">
    <source>
        <dbReference type="ARBA" id="ARBA00023136"/>
    </source>
</evidence>
<sequence>MTTAMFCLCLHFVLIAFTLLPSSSASLPPSAISLLQFRDSLPVDSQLLLPWNHSNSPSPPCHWTGVSCYSGNSFQVKALNLSGFGLSGTLNSSISYLCQYKNLISLDLSGNNFTGAVPKMLGTCGRLSTILLNDNGLESSIPAELFQSKQLQKLDLGYNSLSGKIPPEVSFCSNLEYIGLYNNYLSGEVPSGIFSLPNLRFVYLNTNNLTGSLQDFSPSCALSDLWIHENSFSGSLPHTLGNCQNLTTFMASKNGFDGVISPEIFKGLLQLEVIYLDGNKLEGEIPETLWGLQSLQELVLSENRLNGTISERIGECHQLMVVALSGDKLVGNVPKSVGSLKYLTNLFLFDNKLDGPLPPQLGNCSSLVELRIQNNFIRGSIPLEICDLQNLEVLHMYNNRIEGNIPPEIGGMSNLRELALYNNNLTGTIPTEITNLIRLEFLSFAHNNLTGTLPPELGKYSPGLVKLDLTGNKLYGPIPSTICSGNNLLVLDLGDNWFNESFPAEVVKCSSLQRLILSNNLLHGSLPTDIGRNSRIVFLEARGNLLEGNIPSAFGYWSNLSMIDFSENRLSGSIPPEIGKLAKLQTLRLSANRLTGSIPSELGDCKKLIKLDLSRNELSGTLPSEFTSLVKLQSLLLQENKLSGRIPESFSSLQNLYELQLARNKLEGPIPCGISELNHFSSVLNLSYNKLSGKIPGCLGHLDKLQVLDLSSNNLSGEIPTELNSMVSLYFVNISFNQLSGKLPTSWMRIMASHPGSFLGNQALCLAVDNARECGDVREGHKRGHIRGGVLAGVIIGVLISVTLLCSLIYIIVVRGFQSKYLDDQSLLRECRSRTEDLPEDLQFEDIMRGTEGWSDKYVIGRGKHGTVYRTESSKSRRHWAVKKVNLSETNFILEMRTLSLVRHRNVVRMAGYCIKDGYGFIVTEYMPGGTLFQVLHKQEPRLILDWDTRYRIALGVAQGLSYLHHDCVPQIIHRDVKSDNILMDADLEPKIGDFGMAKLFLESDSSSTKSVIVGTLGYIAPENAYSTRLTEKVDVYSYGVILLELLCRKLPVDPSFEEGLDIVSWTRKKLQEDDESICFFDKEISSWERDEQQKALRVLELALECTEFAADARPSMRHVVDSLIKLNDRCERTVHKKQILQLQH</sequence>
<evidence type="ECO:0000256" key="10">
    <source>
        <dbReference type="ARBA" id="ARBA00022679"/>
    </source>
</evidence>
<keyword evidence="8" id="KW-0723">Serine/threonine-protein kinase</keyword>
<dbReference type="FunFam" id="1.10.510.10:FF:000569">
    <property type="entry name" value="Serine/threonine-protein kinase-like protein CCR4"/>
    <property type="match status" value="1"/>
</dbReference>
<keyword evidence="19" id="KW-0675">Receptor</keyword>
<evidence type="ECO:0000256" key="8">
    <source>
        <dbReference type="ARBA" id="ARBA00022527"/>
    </source>
</evidence>
<dbReference type="PROSITE" id="PS51450">
    <property type="entry name" value="LRR"/>
    <property type="match status" value="1"/>
</dbReference>
<evidence type="ECO:0000256" key="9">
    <source>
        <dbReference type="ARBA" id="ARBA00022614"/>
    </source>
</evidence>
<evidence type="ECO:0000256" key="2">
    <source>
        <dbReference type="ARBA" id="ARBA00004251"/>
    </source>
</evidence>
<dbReference type="PANTHER" id="PTHR48052">
    <property type="entry name" value="UNNAMED PRODUCT"/>
    <property type="match status" value="1"/>
</dbReference>
<evidence type="ECO:0000256" key="20">
    <source>
        <dbReference type="ARBA" id="ARBA00023180"/>
    </source>
</evidence>
<evidence type="ECO:0000256" key="22">
    <source>
        <dbReference type="ARBA" id="ARBA00047899"/>
    </source>
</evidence>
<keyword evidence="16 24" id="KW-0067">ATP-binding</keyword>
<comment type="similarity">
    <text evidence="3">Belongs to the protein kinase superfamily. Ser/Thr protein kinase family.</text>
</comment>
<dbReference type="GO" id="GO:0099402">
    <property type="term" value="P:plant organ development"/>
    <property type="evidence" value="ECO:0007669"/>
    <property type="project" value="UniProtKB-ARBA"/>
</dbReference>
<dbReference type="InterPro" id="IPR017441">
    <property type="entry name" value="Protein_kinase_ATP_BS"/>
</dbReference>
<dbReference type="SMART" id="SM00369">
    <property type="entry name" value="LRR_TYP"/>
    <property type="match status" value="11"/>
</dbReference>
<dbReference type="FunFam" id="3.80.10.10:FF:000095">
    <property type="entry name" value="LRR receptor-like serine/threonine-protein kinase GSO1"/>
    <property type="match status" value="1"/>
</dbReference>
<keyword evidence="17 25" id="KW-1133">Transmembrane helix</keyword>
<dbReference type="GO" id="GO:0005886">
    <property type="term" value="C:plasma membrane"/>
    <property type="evidence" value="ECO:0007669"/>
    <property type="project" value="UniProtKB-SubCell"/>
</dbReference>
<dbReference type="Gene3D" id="1.10.510.10">
    <property type="entry name" value="Transferase(Phosphotransferase) domain 1"/>
    <property type="match status" value="1"/>
</dbReference>
<dbReference type="InterPro" id="IPR011009">
    <property type="entry name" value="Kinase-like_dom_sf"/>
</dbReference>
<evidence type="ECO:0000256" key="24">
    <source>
        <dbReference type="PROSITE-ProRule" id="PRU10141"/>
    </source>
</evidence>
<comment type="catalytic activity">
    <reaction evidence="23">
        <text>L-seryl-[protein] + ATP = O-phospho-L-seryl-[protein] + ADP + H(+)</text>
        <dbReference type="Rhea" id="RHEA:17989"/>
        <dbReference type="Rhea" id="RHEA-COMP:9863"/>
        <dbReference type="Rhea" id="RHEA-COMP:11604"/>
        <dbReference type="ChEBI" id="CHEBI:15378"/>
        <dbReference type="ChEBI" id="CHEBI:29999"/>
        <dbReference type="ChEBI" id="CHEBI:30616"/>
        <dbReference type="ChEBI" id="CHEBI:83421"/>
        <dbReference type="ChEBI" id="CHEBI:456216"/>
        <dbReference type="EC" id="2.7.11.1"/>
    </reaction>
</comment>
<keyword evidence="10" id="KW-0808">Transferase</keyword>
<evidence type="ECO:0000256" key="1">
    <source>
        <dbReference type="ARBA" id="ARBA00004191"/>
    </source>
</evidence>
<evidence type="ECO:0000256" key="17">
    <source>
        <dbReference type="ARBA" id="ARBA00022989"/>
    </source>
</evidence>
<evidence type="ECO:0000256" key="5">
    <source>
        <dbReference type="ARBA" id="ARBA00012513"/>
    </source>
</evidence>
<evidence type="ECO:0000256" key="6">
    <source>
        <dbReference type="ARBA" id="ARBA00022475"/>
    </source>
</evidence>
<evidence type="ECO:0000256" key="26">
    <source>
        <dbReference type="SAM" id="SignalP"/>
    </source>
</evidence>
<dbReference type="InterPro" id="IPR025875">
    <property type="entry name" value="Leu-rich_rpt_4"/>
</dbReference>
<keyword evidence="15" id="KW-0418">Kinase</keyword>
<evidence type="ECO:0000256" key="12">
    <source>
        <dbReference type="ARBA" id="ARBA00022729"/>
    </source>
</evidence>
<evidence type="ECO:0000256" key="23">
    <source>
        <dbReference type="ARBA" id="ARBA00048679"/>
    </source>
</evidence>
<keyword evidence="20" id="KW-0325">Glycoprotein</keyword>
<evidence type="ECO:0000256" key="11">
    <source>
        <dbReference type="ARBA" id="ARBA00022692"/>
    </source>
</evidence>
<accession>A0A9Q0FS79</accession>
<keyword evidence="12 26" id="KW-0732">Signal</keyword>
<dbReference type="Pfam" id="PF00069">
    <property type="entry name" value="Pkinase"/>
    <property type="match status" value="1"/>
</dbReference>
<keyword evidence="9" id="KW-0433">Leucine-rich repeat</keyword>
<dbReference type="EMBL" id="JAKUCV010004272">
    <property type="protein sequence ID" value="KAJ4835899.1"/>
    <property type="molecule type" value="Genomic_DNA"/>
</dbReference>
<dbReference type="FunFam" id="3.80.10.10:FF:000400">
    <property type="entry name" value="Nuclear pore complex protein NUP107"/>
    <property type="match status" value="1"/>
</dbReference>
<evidence type="ECO:0000256" key="14">
    <source>
        <dbReference type="ARBA" id="ARBA00022741"/>
    </source>
</evidence>
<dbReference type="Proteomes" id="UP001141552">
    <property type="component" value="Unassembled WGS sequence"/>
</dbReference>
<dbReference type="EC" id="2.7.11.1" evidence="5"/>
<dbReference type="GO" id="GO:0009653">
    <property type="term" value="P:anatomical structure morphogenesis"/>
    <property type="evidence" value="ECO:0007669"/>
    <property type="project" value="UniProtKB-ARBA"/>
</dbReference>
<dbReference type="AlphaFoldDB" id="A0A9Q0FS79"/>
<dbReference type="Gene3D" id="3.80.10.10">
    <property type="entry name" value="Ribonuclease Inhibitor"/>
    <property type="match status" value="5"/>
</dbReference>
<dbReference type="SUPFAM" id="SSF52058">
    <property type="entry name" value="L domain-like"/>
    <property type="match status" value="1"/>
</dbReference>
<comment type="similarity">
    <text evidence="21">Belongs to the polygalacturonase-inhibiting protein family.</text>
</comment>
<dbReference type="Pfam" id="PF12799">
    <property type="entry name" value="LRR_4"/>
    <property type="match status" value="1"/>
</dbReference>
<evidence type="ECO:0000256" key="15">
    <source>
        <dbReference type="ARBA" id="ARBA00022777"/>
    </source>
</evidence>
<dbReference type="GO" id="GO:0005524">
    <property type="term" value="F:ATP binding"/>
    <property type="evidence" value="ECO:0007669"/>
    <property type="project" value="UniProtKB-UniRule"/>
</dbReference>
<dbReference type="PANTHER" id="PTHR48052:SF8">
    <property type="entry name" value="LRR RECEPTOR-LIKE SERINE_THREONINE-PROTEIN KINASE FLS2"/>
    <property type="match status" value="1"/>
</dbReference>
<evidence type="ECO:0000259" key="27">
    <source>
        <dbReference type="PROSITE" id="PS50011"/>
    </source>
</evidence>
<feature type="chain" id="PRO_5040230040" description="non-specific serine/threonine protein kinase" evidence="26">
    <location>
        <begin position="26"/>
        <end position="1145"/>
    </location>
</feature>
<comment type="catalytic activity">
    <reaction evidence="22">
        <text>L-threonyl-[protein] + ATP = O-phospho-L-threonyl-[protein] + ADP + H(+)</text>
        <dbReference type="Rhea" id="RHEA:46608"/>
        <dbReference type="Rhea" id="RHEA-COMP:11060"/>
        <dbReference type="Rhea" id="RHEA-COMP:11605"/>
        <dbReference type="ChEBI" id="CHEBI:15378"/>
        <dbReference type="ChEBI" id="CHEBI:30013"/>
        <dbReference type="ChEBI" id="CHEBI:30616"/>
        <dbReference type="ChEBI" id="CHEBI:61977"/>
        <dbReference type="ChEBI" id="CHEBI:456216"/>
        <dbReference type="EC" id="2.7.11.1"/>
    </reaction>
</comment>
<dbReference type="InterPro" id="IPR001611">
    <property type="entry name" value="Leu-rich_rpt"/>
</dbReference>
<dbReference type="Gene3D" id="3.30.200.20">
    <property type="entry name" value="Phosphorylase Kinase, domain 1"/>
    <property type="match status" value="1"/>
</dbReference>
<dbReference type="OrthoDB" id="676979at2759"/>